<sequence>MNQRQSGRTMKLGKYAVTIFLSAMLIFSLPSTMHAVGKGAKGPDVYVIQGMLKSLGSYSGPIDGKYYVLSEGGQQKQESGDSY</sequence>
<name>A0ABR8N380_9BACL</name>
<dbReference type="InterPro" id="IPR036366">
    <property type="entry name" value="PGBDSf"/>
</dbReference>
<keyword evidence="2" id="KW-1185">Reference proteome</keyword>
<evidence type="ECO:0000313" key="2">
    <source>
        <dbReference type="Proteomes" id="UP000609346"/>
    </source>
</evidence>
<accession>A0ABR8N380</accession>
<evidence type="ECO:0000313" key="1">
    <source>
        <dbReference type="EMBL" id="MBD3922631.1"/>
    </source>
</evidence>
<dbReference type="EMBL" id="JACXZA010000010">
    <property type="protein sequence ID" value="MBD3922631.1"/>
    <property type="molecule type" value="Genomic_DNA"/>
</dbReference>
<comment type="caution">
    <text evidence="1">The sequence shown here is derived from an EMBL/GenBank/DDBJ whole genome shotgun (WGS) entry which is preliminary data.</text>
</comment>
<proteinExistence type="predicted"/>
<gene>
    <name evidence="1" type="ORF">H8B09_28145</name>
</gene>
<protein>
    <submittedName>
        <fullName evidence="1">Uncharacterized protein</fullName>
    </submittedName>
</protein>
<dbReference type="RefSeq" id="WP_191206932.1">
    <property type="nucleotide sequence ID" value="NZ_JACXZA010000010.1"/>
</dbReference>
<dbReference type="Gene3D" id="1.10.101.10">
    <property type="entry name" value="PGBD-like superfamily/PGBD"/>
    <property type="match status" value="1"/>
</dbReference>
<organism evidence="1 2">
    <name type="scientific">Paenibacillus terricola</name>
    <dbReference type="NCBI Taxonomy" id="2763503"/>
    <lineage>
        <taxon>Bacteria</taxon>
        <taxon>Bacillati</taxon>
        <taxon>Bacillota</taxon>
        <taxon>Bacilli</taxon>
        <taxon>Bacillales</taxon>
        <taxon>Paenibacillaceae</taxon>
        <taxon>Paenibacillus</taxon>
    </lineage>
</organism>
<dbReference type="Proteomes" id="UP000609346">
    <property type="component" value="Unassembled WGS sequence"/>
</dbReference>
<reference evidence="1 2" key="1">
    <citation type="submission" date="2020-09" db="EMBL/GenBank/DDBJ databases">
        <title>Paenibacillus sp. strain PR3 16S rRNA gene Genome sequencing and assembly.</title>
        <authorList>
            <person name="Kim J."/>
        </authorList>
    </citation>
    <scope>NUCLEOTIDE SEQUENCE [LARGE SCALE GENOMIC DNA]</scope>
    <source>
        <strain evidence="1 2">PR3</strain>
    </source>
</reference>